<dbReference type="SUPFAM" id="SSF47413">
    <property type="entry name" value="lambda repressor-like DNA-binding domains"/>
    <property type="match status" value="1"/>
</dbReference>
<protein>
    <submittedName>
        <fullName evidence="3">Helix-turn-helix</fullName>
    </submittedName>
</protein>
<evidence type="ECO:0000313" key="4">
    <source>
        <dbReference type="Proteomes" id="UP000038487"/>
    </source>
</evidence>
<dbReference type="Pfam" id="PF13560">
    <property type="entry name" value="HTH_31"/>
    <property type="match status" value="1"/>
</dbReference>
<feature type="domain" description="HTH cro/C1-type" evidence="1">
    <location>
        <begin position="35"/>
        <end position="78"/>
    </location>
</feature>
<dbReference type="Proteomes" id="UP000045782">
    <property type="component" value="Unassembled WGS sequence"/>
</dbReference>
<dbReference type="EMBL" id="CSWP01000012">
    <property type="protein sequence ID" value="CPV70779.1"/>
    <property type="molecule type" value="Genomic_DNA"/>
</dbReference>
<reference evidence="2 4" key="2">
    <citation type="submission" date="2015-03" db="EMBL/GenBank/DDBJ databases">
        <authorList>
            <consortium name="Pathogen Informatics"/>
            <person name="Murphy D."/>
        </authorList>
    </citation>
    <scope>NUCLEOTIDE SEQUENCE [LARGE SCALE GENOMIC DNA]</scope>
    <source>
        <strain evidence="2 4">PAP036</strain>
    </source>
</reference>
<dbReference type="AlphaFoldDB" id="A0A0U0X9P2"/>
<dbReference type="GO" id="GO:0003677">
    <property type="term" value="F:DNA binding"/>
    <property type="evidence" value="ECO:0007669"/>
    <property type="project" value="InterPro"/>
</dbReference>
<dbReference type="InterPro" id="IPR010982">
    <property type="entry name" value="Lambda_DNA-bd_dom_sf"/>
</dbReference>
<evidence type="ECO:0000259" key="1">
    <source>
        <dbReference type="PROSITE" id="PS50943"/>
    </source>
</evidence>
<dbReference type="RefSeq" id="WP_005102441.1">
    <property type="nucleotide sequence ID" value="NZ_CP014951.1"/>
</dbReference>
<dbReference type="InterPro" id="IPR001387">
    <property type="entry name" value="Cro/C1-type_HTH"/>
</dbReference>
<dbReference type="SMART" id="SM00530">
    <property type="entry name" value="HTH_XRE"/>
    <property type="match status" value="1"/>
</dbReference>
<reference evidence="3 5" key="1">
    <citation type="submission" date="2015-03" db="EMBL/GenBank/DDBJ databases">
        <authorList>
            <person name="Murphy D."/>
        </authorList>
    </citation>
    <scope>NUCLEOTIDE SEQUENCE [LARGE SCALE GENOMIC DNA]</scope>
    <source>
        <strain evidence="3 5">PAP088</strain>
    </source>
</reference>
<proteinExistence type="predicted"/>
<evidence type="ECO:0000313" key="3">
    <source>
        <dbReference type="EMBL" id="CPV70779.1"/>
    </source>
</evidence>
<name>A0A0U0X9P2_9MYCO</name>
<dbReference type="Proteomes" id="UP000038487">
    <property type="component" value="Unassembled WGS sequence"/>
</dbReference>
<organism evidence="3 5">
    <name type="scientific">Mycobacteroides abscessus</name>
    <dbReference type="NCBI Taxonomy" id="36809"/>
    <lineage>
        <taxon>Bacteria</taxon>
        <taxon>Bacillati</taxon>
        <taxon>Actinomycetota</taxon>
        <taxon>Actinomycetes</taxon>
        <taxon>Mycobacteriales</taxon>
        <taxon>Mycobacteriaceae</taxon>
        <taxon>Mycobacteroides</taxon>
    </lineage>
</organism>
<gene>
    <name evidence="2" type="ORF">ERS075527_04567</name>
    <name evidence="3" type="ORF">ERS075579_04900</name>
</gene>
<sequence>MRTDSATPKRAGGPLLLTDSAIGAAIRSRRGEVQQGEVARRAGLNLSVYSRIERGERPCRVSEMVSIAKALNTPEDEMLKLIREHVAEQEAAKSLRKSNG</sequence>
<evidence type="ECO:0000313" key="5">
    <source>
        <dbReference type="Proteomes" id="UP000045782"/>
    </source>
</evidence>
<accession>A0A0U0X9P2</accession>
<evidence type="ECO:0000313" key="2">
    <source>
        <dbReference type="EMBL" id="CPT60589.1"/>
    </source>
</evidence>
<dbReference type="Gene3D" id="1.10.260.40">
    <property type="entry name" value="lambda repressor-like DNA-binding domains"/>
    <property type="match status" value="1"/>
</dbReference>
<dbReference type="EMBL" id="CSUW01000012">
    <property type="protein sequence ID" value="CPT60589.1"/>
    <property type="molecule type" value="Genomic_DNA"/>
</dbReference>
<dbReference type="CDD" id="cd00093">
    <property type="entry name" value="HTH_XRE"/>
    <property type="match status" value="1"/>
</dbReference>
<dbReference type="PROSITE" id="PS50943">
    <property type="entry name" value="HTH_CROC1"/>
    <property type="match status" value="1"/>
</dbReference>